<name>A0A7W7ZUU5_9BACT</name>
<dbReference type="AlphaFoldDB" id="A0A7W7ZUU5"/>
<reference evidence="1 2" key="1">
    <citation type="submission" date="2020-08" db="EMBL/GenBank/DDBJ databases">
        <title>Genomic Encyclopedia of Type Strains, Phase IV (KMG-V): Genome sequencing to study the core and pangenomes of soil and plant-associated prokaryotes.</title>
        <authorList>
            <person name="Whitman W."/>
        </authorList>
    </citation>
    <scope>NUCLEOTIDE SEQUENCE [LARGE SCALE GENOMIC DNA]</scope>
    <source>
        <strain evidence="1 2">X5P3</strain>
    </source>
</reference>
<organism evidence="1 2">
    <name type="scientific">Granulicella mallensis</name>
    <dbReference type="NCBI Taxonomy" id="940614"/>
    <lineage>
        <taxon>Bacteria</taxon>
        <taxon>Pseudomonadati</taxon>
        <taxon>Acidobacteriota</taxon>
        <taxon>Terriglobia</taxon>
        <taxon>Terriglobales</taxon>
        <taxon>Acidobacteriaceae</taxon>
        <taxon>Granulicella</taxon>
    </lineage>
</organism>
<comment type="caution">
    <text evidence="1">The sequence shown here is derived from an EMBL/GenBank/DDBJ whole genome shotgun (WGS) entry which is preliminary data.</text>
</comment>
<evidence type="ECO:0000313" key="2">
    <source>
        <dbReference type="Proteomes" id="UP000584867"/>
    </source>
</evidence>
<dbReference type="RefSeq" id="WP_184259491.1">
    <property type="nucleotide sequence ID" value="NZ_JACHIO010000024.1"/>
</dbReference>
<accession>A0A7W7ZUU5</accession>
<proteinExistence type="predicted"/>
<dbReference type="Proteomes" id="UP000584867">
    <property type="component" value="Unassembled WGS sequence"/>
</dbReference>
<dbReference type="EMBL" id="JACHIO010000024">
    <property type="protein sequence ID" value="MBB5066177.1"/>
    <property type="molecule type" value="Genomic_DNA"/>
</dbReference>
<sequence length="125" mass="14270">MSAEQASTTSLRESGRMCSSCMSLIALGDWPGGERQCSRCARPKSVWLRFKYEHGDWYVEFLDPNWMMVGRKRRFDHADTIRDMISRTPTRLDLAARQALDSALQNGEGGVKLEQTGEQYAKLKH</sequence>
<gene>
    <name evidence="1" type="ORF">HDF15_004551</name>
</gene>
<protein>
    <submittedName>
        <fullName evidence="1">Uncharacterized protein</fullName>
    </submittedName>
</protein>
<evidence type="ECO:0000313" key="1">
    <source>
        <dbReference type="EMBL" id="MBB5066177.1"/>
    </source>
</evidence>